<organism evidence="3 4">
    <name type="scientific">Posidoniimonas corsicana</name>
    <dbReference type="NCBI Taxonomy" id="1938618"/>
    <lineage>
        <taxon>Bacteria</taxon>
        <taxon>Pseudomonadati</taxon>
        <taxon>Planctomycetota</taxon>
        <taxon>Planctomycetia</taxon>
        <taxon>Pirellulales</taxon>
        <taxon>Lacipirellulaceae</taxon>
        <taxon>Posidoniimonas</taxon>
    </lineage>
</organism>
<dbReference type="PANTHER" id="PTHR13939">
    <property type="entry name" value="NICOTINAMIDE-NUCLEOTIDE AMIDOHYDROLASE PNCC"/>
    <property type="match status" value="1"/>
</dbReference>
<dbReference type="CDD" id="cd00885">
    <property type="entry name" value="cinA"/>
    <property type="match status" value="1"/>
</dbReference>
<dbReference type="PIRSF" id="PIRSF006728">
    <property type="entry name" value="CinA"/>
    <property type="match status" value="1"/>
</dbReference>
<dbReference type="EMBL" id="SIHJ01000001">
    <property type="protein sequence ID" value="TWT36301.1"/>
    <property type="molecule type" value="Genomic_DNA"/>
</dbReference>
<dbReference type="Pfam" id="PF00994">
    <property type="entry name" value="MoCF_biosynth"/>
    <property type="match status" value="1"/>
</dbReference>
<dbReference type="Pfam" id="PF18146">
    <property type="entry name" value="CinA_KH"/>
    <property type="match status" value="1"/>
</dbReference>
<name>A0A5C5VDQ1_9BACT</name>
<dbReference type="SMART" id="SM00852">
    <property type="entry name" value="MoCF_biosynth"/>
    <property type="match status" value="1"/>
</dbReference>
<evidence type="ECO:0000313" key="3">
    <source>
        <dbReference type="EMBL" id="TWT36301.1"/>
    </source>
</evidence>
<dbReference type="InterPro" id="IPR036653">
    <property type="entry name" value="CinA-like_C"/>
</dbReference>
<dbReference type="NCBIfam" id="TIGR00177">
    <property type="entry name" value="molyb_syn"/>
    <property type="match status" value="1"/>
</dbReference>
<protein>
    <recommendedName>
        <fullName evidence="1">CinA-like protein</fullName>
    </recommendedName>
</protein>
<dbReference type="Gene3D" id="3.40.980.10">
    <property type="entry name" value="MoaB/Mog-like domain"/>
    <property type="match status" value="1"/>
</dbReference>
<dbReference type="InterPro" id="IPR001453">
    <property type="entry name" value="MoaB/Mog_dom"/>
</dbReference>
<dbReference type="NCBIfam" id="TIGR00200">
    <property type="entry name" value="cinA_nterm"/>
    <property type="match status" value="1"/>
</dbReference>
<dbReference type="Proteomes" id="UP000316714">
    <property type="component" value="Unassembled WGS sequence"/>
</dbReference>
<dbReference type="InterPro" id="IPR041424">
    <property type="entry name" value="CinA_KH"/>
</dbReference>
<comment type="caution">
    <text evidence="3">The sequence shown here is derived from an EMBL/GenBank/DDBJ whole genome shotgun (WGS) entry which is preliminary data.</text>
</comment>
<evidence type="ECO:0000259" key="2">
    <source>
        <dbReference type="SMART" id="SM00852"/>
    </source>
</evidence>
<dbReference type="RefSeq" id="WP_146563092.1">
    <property type="nucleotide sequence ID" value="NZ_SIHJ01000001.1"/>
</dbReference>
<dbReference type="InterPro" id="IPR036425">
    <property type="entry name" value="MoaB/Mog-like_dom_sf"/>
</dbReference>
<dbReference type="Gene3D" id="3.30.70.2860">
    <property type="match status" value="1"/>
</dbReference>
<evidence type="ECO:0000313" key="4">
    <source>
        <dbReference type="Proteomes" id="UP000316714"/>
    </source>
</evidence>
<dbReference type="OrthoDB" id="9801454at2"/>
<keyword evidence="4" id="KW-1185">Reference proteome</keyword>
<sequence length="395" mass="42306">MRGEIIAIGDELTTGQRLDTNTQWLASRLTDAGVHVLYHTTVADDLRANVDAFSAAISRADVVVTTGGLGPTADDLTRESMAAAAGVPLELDEVSLAKIQEMFASRGREMPERNRLQAMFPAGARPIGNEHGTAPGVAMSVDRPGQGPCSLFALPGVPAEMKPMWTDSVLPAIQTLQPAPRTIRHRRLKCFGVGESHLEQMMPELIARQREPLVGITVHKATITLRITASGADEAACRAAIAPTEDEIRQTLGALVFGEEDEELQHVVLRALASLGQTLAVWDAASDGLLVHWLAQADPNGEVVLSSEVTPRLQRGERAASSAAERLRADRGADLALVLARGEIDLPVESVVVAIAYEGGVRLRQIPNAVHPDINADRSAKLALNELRKRLMGAE</sequence>
<dbReference type="SUPFAM" id="SSF53218">
    <property type="entry name" value="Molybdenum cofactor biosynthesis proteins"/>
    <property type="match status" value="1"/>
</dbReference>
<dbReference type="AlphaFoldDB" id="A0A5C5VDQ1"/>
<accession>A0A5C5VDQ1</accession>
<dbReference type="SUPFAM" id="SSF142433">
    <property type="entry name" value="CinA-like"/>
    <property type="match status" value="1"/>
</dbReference>
<dbReference type="PANTHER" id="PTHR13939:SF0">
    <property type="entry name" value="NMN AMIDOHYDROLASE-LIKE PROTEIN YFAY"/>
    <property type="match status" value="1"/>
</dbReference>
<dbReference type="HAMAP" id="MF_00226_B">
    <property type="entry name" value="CinA_B"/>
    <property type="match status" value="1"/>
</dbReference>
<dbReference type="InterPro" id="IPR008135">
    <property type="entry name" value="Competence-induced_CinA"/>
</dbReference>
<comment type="similarity">
    <text evidence="1">Belongs to the CinA family.</text>
</comment>
<gene>
    <name evidence="3" type="primary">cinA</name>
    <name evidence="3" type="ORF">KOR34_12050</name>
</gene>
<evidence type="ECO:0000256" key="1">
    <source>
        <dbReference type="HAMAP-Rule" id="MF_00226"/>
    </source>
</evidence>
<proteinExistence type="inferred from homology"/>
<reference evidence="3 4" key="1">
    <citation type="submission" date="2019-02" db="EMBL/GenBank/DDBJ databases">
        <title>Deep-cultivation of Planctomycetes and their phenomic and genomic characterization uncovers novel biology.</title>
        <authorList>
            <person name="Wiegand S."/>
            <person name="Jogler M."/>
            <person name="Boedeker C."/>
            <person name="Pinto D."/>
            <person name="Vollmers J."/>
            <person name="Rivas-Marin E."/>
            <person name="Kohn T."/>
            <person name="Peeters S.H."/>
            <person name="Heuer A."/>
            <person name="Rast P."/>
            <person name="Oberbeckmann S."/>
            <person name="Bunk B."/>
            <person name="Jeske O."/>
            <person name="Meyerdierks A."/>
            <person name="Storesund J.E."/>
            <person name="Kallscheuer N."/>
            <person name="Luecker S."/>
            <person name="Lage O.M."/>
            <person name="Pohl T."/>
            <person name="Merkel B.J."/>
            <person name="Hornburger P."/>
            <person name="Mueller R.-W."/>
            <person name="Bruemmer F."/>
            <person name="Labrenz M."/>
            <person name="Spormann A.M."/>
            <person name="Op Den Camp H."/>
            <person name="Overmann J."/>
            <person name="Amann R."/>
            <person name="Jetten M.S.M."/>
            <person name="Mascher T."/>
            <person name="Medema M.H."/>
            <person name="Devos D.P."/>
            <person name="Kaster A.-K."/>
            <person name="Ovreas L."/>
            <person name="Rohde M."/>
            <person name="Galperin M.Y."/>
            <person name="Jogler C."/>
        </authorList>
    </citation>
    <scope>NUCLEOTIDE SEQUENCE [LARGE SCALE GENOMIC DNA]</scope>
    <source>
        <strain evidence="3 4">KOR34</strain>
    </source>
</reference>
<feature type="domain" description="MoaB/Mog" evidence="2">
    <location>
        <begin position="4"/>
        <end position="175"/>
    </location>
</feature>
<dbReference type="InterPro" id="IPR050101">
    <property type="entry name" value="CinA"/>
</dbReference>